<sequence length="125" mass="14159">MTTTAPKRKPCRRQNTLHFTHLKFVKKASYISNLPFPAPAELSKSCGTKNPAPFPINHSSSPSQTSLFPRELSRIASINTNNQTQIPERSRRVCFGFNFAFSFDFDFNFNKGTPCRYPASSQKKP</sequence>
<accession>A0A1M6MNA0</accession>
<dbReference type="AlphaFoldDB" id="A0A1M6MNA0"/>
<evidence type="ECO:0000313" key="2">
    <source>
        <dbReference type="Proteomes" id="UP000184172"/>
    </source>
</evidence>
<dbReference type="Proteomes" id="UP000184172">
    <property type="component" value="Unassembled WGS sequence"/>
</dbReference>
<dbReference type="EMBL" id="FQYV01000028">
    <property type="protein sequence ID" value="SHJ84932.1"/>
    <property type="molecule type" value="Genomic_DNA"/>
</dbReference>
<proteinExistence type="predicted"/>
<organism evidence="1 2">
    <name type="scientific">Aequorivita viscosa</name>
    <dbReference type="NCBI Taxonomy" id="797419"/>
    <lineage>
        <taxon>Bacteria</taxon>
        <taxon>Pseudomonadati</taxon>
        <taxon>Bacteroidota</taxon>
        <taxon>Flavobacteriia</taxon>
        <taxon>Flavobacteriales</taxon>
        <taxon>Flavobacteriaceae</taxon>
        <taxon>Aequorivita</taxon>
    </lineage>
</organism>
<gene>
    <name evidence="1" type="ORF">SAMN04487908_12830</name>
</gene>
<protein>
    <submittedName>
        <fullName evidence="1">Uncharacterized protein</fullName>
    </submittedName>
</protein>
<evidence type="ECO:0000313" key="1">
    <source>
        <dbReference type="EMBL" id="SHJ84932.1"/>
    </source>
</evidence>
<keyword evidence="2" id="KW-1185">Reference proteome</keyword>
<reference evidence="2" key="1">
    <citation type="submission" date="2016-11" db="EMBL/GenBank/DDBJ databases">
        <authorList>
            <person name="Varghese N."/>
            <person name="Submissions S."/>
        </authorList>
    </citation>
    <scope>NUCLEOTIDE SEQUENCE [LARGE SCALE GENOMIC DNA]</scope>
    <source>
        <strain evidence="2">DSM 26349</strain>
    </source>
</reference>
<name>A0A1M6MNA0_9FLAO</name>